<sequence length="292" mass="30760">MTRITHKTLLASALTLGLGASFAAADIAEVTTEQGDVMTFEYEGDNLRINMQESGAGGYMLVRDGKMYVVNYNDGQPMVFDLGSAFQMFGSMATSATPSTVDSKVISLKATGASETLGGIKGDVYELRFIDHEGRERQENLVLSDDPLAIGFRDAIEKMARTLAASVDEKQFEKELKASEKLQQQLADLNKGVLRYGKDMQIRSIKDTTVDAQRFVLPAAPTDLGGMMSGIFGGGSSSSQKSGQSSGGLGSLFGGGSSSDKEEAPAEEEGTGSAAEGVGKAVGEAFGKLFGK</sequence>
<keyword evidence="4" id="KW-1185">Reference proteome</keyword>
<protein>
    <recommendedName>
        <fullName evidence="5">DUF4412 domain-containing protein</fullName>
    </recommendedName>
</protein>
<dbReference type="RefSeq" id="WP_148069021.1">
    <property type="nucleotide sequence ID" value="NZ_VRZA01000004.1"/>
</dbReference>
<feature type="compositionally biased region" description="Gly residues" evidence="1">
    <location>
        <begin position="245"/>
        <end position="257"/>
    </location>
</feature>
<evidence type="ECO:0008006" key="5">
    <source>
        <dbReference type="Google" id="ProtNLM"/>
    </source>
</evidence>
<proteinExistence type="predicted"/>
<evidence type="ECO:0000313" key="4">
    <source>
        <dbReference type="Proteomes" id="UP000321039"/>
    </source>
</evidence>
<evidence type="ECO:0000256" key="1">
    <source>
        <dbReference type="SAM" id="MobiDB-lite"/>
    </source>
</evidence>
<gene>
    <name evidence="3" type="ORF">FV139_13805</name>
</gene>
<keyword evidence="2" id="KW-0732">Signal</keyword>
<name>A0A5C8ZZS0_9GAMM</name>
<feature type="region of interest" description="Disordered" evidence="1">
    <location>
        <begin position="228"/>
        <end position="278"/>
    </location>
</feature>
<reference evidence="3 4" key="1">
    <citation type="submission" date="2019-08" db="EMBL/GenBank/DDBJ databases">
        <title>Parahaliea maris sp. nov., isolated from the surface seawater.</title>
        <authorList>
            <person name="Liu Y."/>
        </authorList>
    </citation>
    <scope>NUCLEOTIDE SEQUENCE [LARGE SCALE GENOMIC DNA]</scope>
    <source>
        <strain evidence="3 4">HSLHS9</strain>
    </source>
</reference>
<feature type="chain" id="PRO_5023046146" description="DUF4412 domain-containing protein" evidence="2">
    <location>
        <begin position="26"/>
        <end position="292"/>
    </location>
</feature>
<comment type="caution">
    <text evidence="3">The sequence shown here is derived from an EMBL/GenBank/DDBJ whole genome shotgun (WGS) entry which is preliminary data.</text>
</comment>
<dbReference type="AlphaFoldDB" id="A0A5C8ZZS0"/>
<dbReference type="EMBL" id="VRZA01000004">
    <property type="protein sequence ID" value="TXS93020.1"/>
    <property type="molecule type" value="Genomic_DNA"/>
</dbReference>
<evidence type="ECO:0000256" key="2">
    <source>
        <dbReference type="SAM" id="SignalP"/>
    </source>
</evidence>
<accession>A0A5C8ZZS0</accession>
<evidence type="ECO:0000313" key="3">
    <source>
        <dbReference type="EMBL" id="TXS93020.1"/>
    </source>
</evidence>
<feature type="signal peptide" evidence="2">
    <location>
        <begin position="1"/>
        <end position="25"/>
    </location>
</feature>
<organism evidence="3 4">
    <name type="scientific">Parahaliea maris</name>
    <dbReference type="NCBI Taxonomy" id="2716870"/>
    <lineage>
        <taxon>Bacteria</taxon>
        <taxon>Pseudomonadati</taxon>
        <taxon>Pseudomonadota</taxon>
        <taxon>Gammaproteobacteria</taxon>
        <taxon>Cellvibrionales</taxon>
        <taxon>Halieaceae</taxon>
        <taxon>Parahaliea</taxon>
    </lineage>
</organism>
<dbReference type="Proteomes" id="UP000321039">
    <property type="component" value="Unassembled WGS sequence"/>
</dbReference>